<dbReference type="Proteomes" id="UP001066276">
    <property type="component" value="Chromosome 7"/>
</dbReference>
<dbReference type="AlphaFoldDB" id="A0AAV7PA12"/>
<protein>
    <submittedName>
        <fullName evidence="1">Uncharacterized protein</fullName>
    </submittedName>
</protein>
<gene>
    <name evidence="1" type="ORF">NDU88_003480</name>
</gene>
<organism evidence="1 2">
    <name type="scientific">Pleurodeles waltl</name>
    <name type="common">Iberian ribbed newt</name>
    <dbReference type="NCBI Taxonomy" id="8319"/>
    <lineage>
        <taxon>Eukaryota</taxon>
        <taxon>Metazoa</taxon>
        <taxon>Chordata</taxon>
        <taxon>Craniata</taxon>
        <taxon>Vertebrata</taxon>
        <taxon>Euteleostomi</taxon>
        <taxon>Amphibia</taxon>
        <taxon>Batrachia</taxon>
        <taxon>Caudata</taxon>
        <taxon>Salamandroidea</taxon>
        <taxon>Salamandridae</taxon>
        <taxon>Pleurodelinae</taxon>
        <taxon>Pleurodeles</taxon>
    </lineage>
</organism>
<keyword evidence="2" id="KW-1185">Reference proteome</keyword>
<evidence type="ECO:0000313" key="1">
    <source>
        <dbReference type="EMBL" id="KAJ1125041.1"/>
    </source>
</evidence>
<comment type="caution">
    <text evidence="1">The sequence shown here is derived from an EMBL/GenBank/DDBJ whole genome shotgun (WGS) entry which is preliminary data.</text>
</comment>
<proteinExistence type="predicted"/>
<accession>A0AAV7PA12</accession>
<sequence length="169" mass="18689">MSTASFFLKGELALFRVTAYHGRCRRLRIVLVLRLYAGHSHPERQRLEVALPMAKHALQHSYWGREERNLLIPLCAIRCVGTVAGQRRLWPEVPGRTDPHQPLKEEIGSGALLFPLLGDRQQAGHACSVAGPGQRRGTSFGVAISPLSPGYGKLGKRARKDLLTPLIGR</sequence>
<reference evidence="1" key="1">
    <citation type="journal article" date="2022" name="bioRxiv">
        <title>Sequencing and chromosome-scale assembly of the giantPleurodeles waltlgenome.</title>
        <authorList>
            <person name="Brown T."/>
            <person name="Elewa A."/>
            <person name="Iarovenko S."/>
            <person name="Subramanian E."/>
            <person name="Araus A.J."/>
            <person name="Petzold A."/>
            <person name="Susuki M."/>
            <person name="Suzuki K.-i.T."/>
            <person name="Hayashi T."/>
            <person name="Toyoda A."/>
            <person name="Oliveira C."/>
            <person name="Osipova E."/>
            <person name="Leigh N.D."/>
            <person name="Simon A."/>
            <person name="Yun M.H."/>
        </authorList>
    </citation>
    <scope>NUCLEOTIDE SEQUENCE</scope>
    <source>
        <strain evidence="1">20211129_DDA</strain>
        <tissue evidence="1">Liver</tissue>
    </source>
</reference>
<name>A0AAV7PA12_PLEWA</name>
<evidence type="ECO:0000313" key="2">
    <source>
        <dbReference type="Proteomes" id="UP001066276"/>
    </source>
</evidence>
<dbReference type="EMBL" id="JANPWB010000011">
    <property type="protein sequence ID" value="KAJ1125041.1"/>
    <property type="molecule type" value="Genomic_DNA"/>
</dbReference>